<feature type="non-terminal residue" evidence="2">
    <location>
        <position position="96"/>
    </location>
</feature>
<gene>
    <name evidence="2" type="ORF">PMAYCL1PPCAC_04656</name>
</gene>
<reference evidence="3" key="1">
    <citation type="submission" date="2022-10" db="EMBL/GenBank/DDBJ databases">
        <title>Genome assembly of Pristionchus species.</title>
        <authorList>
            <person name="Yoshida K."/>
            <person name="Sommer R.J."/>
        </authorList>
    </citation>
    <scope>NUCLEOTIDE SEQUENCE [LARGE SCALE GENOMIC DNA]</scope>
    <source>
        <strain evidence="3">RS5460</strain>
    </source>
</reference>
<proteinExistence type="predicted"/>
<dbReference type="Proteomes" id="UP001328107">
    <property type="component" value="Unassembled WGS sequence"/>
</dbReference>
<feature type="chain" id="PRO_5042894861" evidence="1">
    <location>
        <begin position="18"/>
        <end position="96"/>
    </location>
</feature>
<comment type="caution">
    <text evidence="2">The sequence shown here is derived from an EMBL/GenBank/DDBJ whole genome shotgun (WGS) entry which is preliminary data.</text>
</comment>
<feature type="signal peptide" evidence="1">
    <location>
        <begin position="1"/>
        <end position="17"/>
    </location>
</feature>
<name>A0AAN5CAY7_9BILA</name>
<sequence>MMLALLVVSALLSASNALSCYHNANATYEYYNNGVIVYSYSSTLDFGVNQCSAKLNNCVRFNSMPMSFFKTLDVGKENTPFSNMLGSTVDGKANGR</sequence>
<evidence type="ECO:0000313" key="3">
    <source>
        <dbReference type="Proteomes" id="UP001328107"/>
    </source>
</evidence>
<dbReference type="AlphaFoldDB" id="A0AAN5CAY7"/>
<evidence type="ECO:0000313" key="2">
    <source>
        <dbReference type="EMBL" id="GMR34461.1"/>
    </source>
</evidence>
<evidence type="ECO:0000256" key="1">
    <source>
        <dbReference type="SAM" id="SignalP"/>
    </source>
</evidence>
<dbReference type="EMBL" id="BTRK01000002">
    <property type="protein sequence ID" value="GMR34461.1"/>
    <property type="molecule type" value="Genomic_DNA"/>
</dbReference>
<keyword evidence="3" id="KW-1185">Reference proteome</keyword>
<accession>A0AAN5CAY7</accession>
<protein>
    <submittedName>
        <fullName evidence="2">Uncharacterized protein</fullName>
    </submittedName>
</protein>
<keyword evidence="1" id="KW-0732">Signal</keyword>
<organism evidence="2 3">
    <name type="scientific">Pristionchus mayeri</name>
    <dbReference type="NCBI Taxonomy" id="1317129"/>
    <lineage>
        <taxon>Eukaryota</taxon>
        <taxon>Metazoa</taxon>
        <taxon>Ecdysozoa</taxon>
        <taxon>Nematoda</taxon>
        <taxon>Chromadorea</taxon>
        <taxon>Rhabditida</taxon>
        <taxon>Rhabditina</taxon>
        <taxon>Diplogasteromorpha</taxon>
        <taxon>Diplogasteroidea</taxon>
        <taxon>Neodiplogasteridae</taxon>
        <taxon>Pristionchus</taxon>
    </lineage>
</organism>